<accession>A0A4S3JPC4</accession>
<evidence type="ECO:0000313" key="3">
    <source>
        <dbReference type="Proteomes" id="UP000308092"/>
    </source>
</evidence>
<protein>
    <submittedName>
        <fullName evidence="2">Uncharacterized protein</fullName>
    </submittedName>
</protein>
<comment type="caution">
    <text evidence="2">The sequence shown here is derived from an EMBL/GenBank/DDBJ whole genome shotgun (WGS) entry which is preliminary data.</text>
</comment>
<reference evidence="2 3" key="1">
    <citation type="submission" date="2019-03" db="EMBL/GenBank/DDBJ databases">
        <title>The genome sequence of a newly discovered highly antifungal drug resistant Aspergillus species, Aspergillus tanneri NIH 1004.</title>
        <authorList>
            <person name="Mounaud S."/>
            <person name="Singh I."/>
            <person name="Joardar V."/>
            <person name="Pakala S."/>
            <person name="Pakala S."/>
            <person name="Venepally P."/>
            <person name="Hoover J."/>
            <person name="Nierman W."/>
            <person name="Chung J."/>
            <person name="Losada L."/>
        </authorList>
    </citation>
    <scope>NUCLEOTIDE SEQUENCE [LARGE SCALE GENOMIC DNA]</scope>
    <source>
        <strain evidence="2 3">NIH1004</strain>
    </source>
</reference>
<name>A0A4S3JPC4_9EURO</name>
<sequence>MVNKPGSVNAEQLRSEQDAGNRRESFSSQNSQTAKEFIETQMQLEADAREVLPYDLCDKASSPA</sequence>
<keyword evidence="3" id="KW-1185">Reference proteome</keyword>
<dbReference type="EMBL" id="SOSA01000072">
    <property type="protein sequence ID" value="THC97523.1"/>
    <property type="molecule type" value="Genomic_DNA"/>
</dbReference>
<dbReference type="VEuPathDB" id="FungiDB:EYZ11_003003"/>
<dbReference type="AlphaFoldDB" id="A0A4S3JPC4"/>
<feature type="compositionally biased region" description="Basic and acidic residues" evidence="1">
    <location>
        <begin position="13"/>
        <end position="25"/>
    </location>
</feature>
<feature type="region of interest" description="Disordered" evidence="1">
    <location>
        <begin position="1"/>
        <end position="36"/>
    </location>
</feature>
<evidence type="ECO:0000256" key="1">
    <source>
        <dbReference type="SAM" id="MobiDB-lite"/>
    </source>
</evidence>
<dbReference type="STRING" id="1220188.A0A4S3JPC4"/>
<proteinExistence type="predicted"/>
<organism evidence="2 3">
    <name type="scientific">Aspergillus tanneri</name>
    <dbReference type="NCBI Taxonomy" id="1220188"/>
    <lineage>
        <taxon>Eukaryota</taxon>
        <taxon>Fungi</taxon>
        <taxon>Dikarya</taxon>
        <taxon>Ascomycota</taxon>
        <taxon>Pezizomycotina</taxon>
        <taxon>Eurotiomycetes</taxon>
        <taxon>Eurotiomycetidae</taxon>
        <taxon>Eurotiales</taxon>
        <taxon>Aspergillaceae</taxon>
        <taxon>Aspergillus</taxon>
        <taxon>Aspergillus subgen. Circumdati</taxon>
    </lineage>
</organism>
<evidence type="ECO:0000313" key="2">
    <source>
        <dbReference type="EMBL" id="THC97523.1"/>
    </source>
</evidence>
<gene>
    <name evidence="2" type="ORF">EYZ11_003003</name>
</gene>
<dbReference type="Proteomes" id="UP000308092">
    <property type="component" value="Unassembled WGS sequence"/>
</dbReference>